<name>A0ABM7LAY4_9PSED</name>
<dbReference type="Proteomes" id="UP001064896">
    <property type="component" value="Chromosome"/>
</dbReference>
<accession>A0ABM7LAY4</accession>
<evidence type="ECO:0000256" key="1">
    <source>
        <dbReference type="SAM" id="MobiDB-lite"/>
    </source>
</evidence>
<reference evidence="2" key="1">
    <citation type="submission" date="2020-05" db="EMBL/GenBank/DDBJ databases">
        <title>Complete genome sequence of Pseudomonas sp. Sm006.</title>
        <authorList>
            <person name="Takeuchi K."/>
            <person name="Someya N."/>
        </authorList>
    </citation>
    <scope>NUCLEOTIDE SEQUENCE</scope>
    <source>
        <strain evidence="2">Sm006</strain>
    </source>
</reference>
<proteinExistence type="predicted"/>
<dbReference type="EMBL" id="AP023081">
    <property type="protein sequence ID" value="BCD86745.1"/>
    <property type="molecule type" value="Genomic_DNA"/>
</dbReference>
<feature type="compositionally biased region" description="Basic and acidic residues" evidence="1">
    <location>
        <begin position="72"/>
        <end position="103"/>
    </location>
</feature>
<protein>
    <submittedName>
        <fullName evidence="2">Uncharacterized protein</fullName>
    </submittedName>
</protein>
<evidence type="ECO:0000313" key="3">
    <source>
        <dbReference type="Proteomes" id="UP001064896"/>
    </source>
</evidence>
<sequence length="131" mass="14467">MYESLLSVIDPGFRAVPGVLRSSSPYCVVVLVREWPGWRLSDGANALARRVAGLNIGVKRPSRTPFLAVESAGRERATDGGAERGLERRGEAREGRHRGDAGRVDQWSFRRGSVLRPMRSLSISSRVRKPP</sequence>
<evidence type="ECO:0000313" key="2">
    <source>
        <dbReference type="EMBL" id="BCD86745.1"/>
    </source>
</evidence>
<feature type="region of interest" description="Disordered" evidence="1">
    <location>
        <begin position="71"/>
        <end position="104"/>
    </location>
</feature>
<organism evidence="2 3">
    <name type="scientific">Pseudomonas solani</name>
    <dbReference type="NCBI Taxonomy" id="2731552"/>
    <lineage>
        <taxon>Bacteria</taxon>
        <taxon>Pseudomonadati</taxon>
        <taxon>Pseudomonadota</taxon>
        <taxon>Gammaproteobacteria</taxon>
        <taxon>Pseudomonadales</taxon>
        <taxon>Pseudomonadaceae</taxon>
        <taxon>Pseudomonas</taxon>
    </lineage>
</organism>
<gene>
    <name evidence="2" type="ORF">PSm6_31520</name>
</gene>
<keyword evidence="3" id="KW-1185">Reference proteome</keyword>